<evidence type="ECO:0000256" key="7">
    <source>
        <dbReference type="SAM" id="Coils"/>
    </source>
</evidence>
<gene>
    <name evidence="10" type="ORF">FNV43_RR27042</name>
</gene>
<accession>A0A8K0DJN4</accession>
<keyword evidence="7" id="KW-0175">Coiled coil</keyword>
<evidence type="ECO:0000313" key="11">
    <source>
        <dbReference type="Proteomes" id="UP000796880"/>
    </source>
</evidence>
<comment type="subcellular location">
    <subcellularLocation>
        <location evidence="1 6">Nucleus</location>
    </subcellularLocation>
</comment>
<comment type="caution">
    <text evidence="10">The sequence shown here is derived from an EMBL/GenBank/DDBJ whole genome shotgun (WGS) entry which is preliminary data.</text>
</comment>
<evidence type="ECO:0000256" key="4">
    <source>
        <dbReference type="ARBA" id="ARBA00023163"/>
    </source>
</evidence>
<dbReference type="InterPro" id="IPR024943">
    <property type="entry name" value="Enhancer_polycomb"/>
</dbReference>
<dbReference type="GO" id="GO:0006357">
    <property type="term" value="P:regulation of transcription by RNA polymerase II"/>
    <property type="evidence" value="ECO:0007669"/>
    <property type="project" value="InterPro"/>
</dbReference>
<evidence type="ECO:0000256" key="3">
    <source>
        <dbReference type="ARBA" id="ARBA00023015"/>
    </source>
</evidence>
<dbReference type="GO" id="GO:0005634">
    <property type="term" value="C:nucleus"/>
    <property type="evidence" value="ECO:0007669"/>
    <property type="project" value="UniProtKB-SubCell"/>
</dbReference>
<evidence type="ECO:0000256" key="5">
    <source>
        <dbReference type="ARBA" id="ARBA00023242"/>
    </source>
</evidence>
<protein>
    <recommendedName>
        <fullName evidence="6">Enhancer of polycomb-like protein</fullName>
    </recommendedName>
</protein>
<keyword evidence="4 6" id="KW-0804">Transcription</keyword>
<feature type="coiled-coil region" evidence="7">
    <location>
        <begin position="255"/>
        <end position="286"/>
    </location>
</feature>
<evidence type="ECO:0000256" key="6">
    <source>
        <dbReference type="RuleBase" id="RU361124"/>
    </source>
</evidence>
<comment type="similarity">
    <text evidence="2 6">Belongs to the enhancer of polycomb family.</text>
</comment>
<evidence type="ECO:0000313" key="10">
    <source>
        <dbReference type="EMBL" id="KAF3432302.1"/>
    </source>
</evidence>
<organism evidence="10 11">
    <name type="scientific">Rhamnella rubrinervis</name>
    <dbReference type="NCBI Taxonomy" id="2594499"/>
    <lineage>
        <taxon>Eukaryota</taxon>
        <taxon>Viridiplantae</taxon>
        <taxon>Streptophyta</taxon>
        <taxon>Embryophyta</taxon>
        <taxon>Tracheophyta</taxon>
        <taxon>Spermatophyta</taxon>
        <taxon>Magnoliopsida</taxon>
        <taxon>eudicotyledons</taxon>
        <taxon>Gunneridae</taxon>
        <taxon>Pentapetalae</taxon>
        <taxon>rosids</taxon>
        <taxon>fabids</taxon>
        <taxon>Rosales</taxon>
        <taxon>Rhamnaceae</taxon>
        <taxon>rhamnoid group</taxon>
        <taxon>Rhamneae</taxon>
        <taxon>Rhamnella</taxon>
    </lineage>
</organism>
<evidence type="ECO:0000259" key="9">
    <source>
        <dbReference type="Pfam" id="PF10513"/>
    </source>
</evidence>
<name>A0A8K0DJN4_9ROSA</name>
<proteinExistence type="inferred from homology"/>
<reference evidence="10" key="1">
    <citation type="submission" date="2020-03" db="EMBL/GenBank/DDBJ databases">
        <title>A high-quality chromosome-level genome assembly of a woody plant with both climbing and erect habits, Rhamnella rubrinervis.</title>
        <authorList>
            <person name="Lu Z."/>
            <person name="Yang Y."/>
            <person name="Zhu X."/>
            <person name="Sun Y."/>
        </authorList>
    </citation>
    <scope>NUCLEOTIDE SEQUENCE</scope>
    <source>
        <strain evidence="10">BYM</strain>
        <tissue evidence="10">Leaf</tissue>
    </source>
</reference>
<dbReference type="AlphaFoldDB" id="A0A8K0DJN4"/>
<keyword evidence="11" id="KW-1185">Reference proteome</keyword>
<evidence type="ECO:0000256" key="8">
    <source>
        <dbReference type="SAM" id="MobiDB-lite"/>
    </source>
</evidence>
<keyword evidence="5 6" id="KW-0539">Nucleus</keyword>
<evidence type="ECO:0000256" key="1">
    <source>
        <dbReference type="ARBA" id="ARBA00004123"/>
    </source>
</evidence>
<dbReference type="GO" id="GO:0035267">
    <property type="term" value="C:NuA4 histone acetyltransferase complex"/>
    <property type="evidence" value="ECO:0007669"/>
    <property type="project" value="InterPro"/>
</dbReference>
<dbReference type="PANTHER" id="PTHR14898">
    <property type="entry name" value="ENHANCER OF POLYCOMB"/>
    <property type="match status" value="1"/>
</dbReference>
<feature type="domain" description="Enhancer of polycomb-like N-terminal" evidence="9">
    <location>
        <begin position="9"/>
        <end position="147"/>
    </location>
</feature>
<feature type="region of interest" description="Disordered" evidence="8">
    <location>
        <begin position="52"/>
        <end position="71"/>
    </location>
</feature>
<sequence>MSRLSFRPRPLDIHKKLPIVKSVKDFEDDDVPTSTRNSQLLRLAADAAAAAAAENEVHHQSPTTNTKKVSPEIPTPQFVVVDTYERDYSRTFAQPNSYLRARGARAELGEFVEYDLDNEDEDWLQDLNKDRKILAPEKFEILLFKLEVLDHKARERAGVITPTLGSPIPVLLQLDAAIEALQAQSIRYAVIQYVYNYWKDKRERWQKPILRRLQPPPPVNDTNPYNVFRPREKAHRLHTRRMQRRENNVQSFEKLRQVRRNLDQAKTILETLIKREEKKREVMETEVGLQRIQMKYKHETELLEDSLALSGFPPLPKFVSSEEEFMDSDEFANSRLGLRPSAIQNPPLVESNLVFVHTGNMKQELKRRPISQGWLHKMDPLEPVLLFTRPVVPEKLAAAGIVPPQDRSTKEEEVSAPTCKFRGRIGRGGRLIFDRWNQLLHTPIDCGNSFYIPPKPRPATYN</sequence>
<dbReference type="Pfam" id="PF10513">
    <property type="entry name" value="EPL1"/>
    <property type="match status" value="1"/>
</dbReference>
<evidence type="ECO:0000256" key="2">
    <source>
        <dbReference type="ARBA" id="ARBA00008035"/>
    </source>
</evidence>
<keyword evidence="3 6" id="KW-0805">Transcription regulation</keyword>
<dbReference type="OrthoDB" id="435275at2759"/>
<dbReference type="EMBL" id="VOIH02000012">
    <property type="protein sequence ID" value="KAF3432302.1"/>
    <property type="molecule type" value="Genomic_DNA"/>
</dbReference>
<dbReference type="Proteomes" id="UP000796880">
    <property type="component" value="Unassembled WGS sequence"/>
</dbReference>
<dbReference type="InterPro" id="IPR019542">
    <property type="entry name" value="Enhancer_polycomb-like_N"/>
</dbReference>